<feature type="domain" description="NodB homology" evidence="2">
    <location>
        <begin position="44"/>
        <end position="244"/>
    </location>
</feature>
<dbReference type="PANTHER" id="PTHR10587">
    <property type="entry name" value="GLYCOSYL TRANSFERASE-RELATED"/>
    <property type="match status" value="1"/>
</dbReference>
<dbReference type="InterPro" id="IPR011330">
    <property type="entry name" value="Glyco_hydro/deAcase_b/a-brl"/>
</dbReference>
<gene>
    <name evidence="3" type="ORF">ERS852471_01142</name>
</gene>
<protein>
    <submittedName>
        <fullName evidence="3">Polysaccharide deacetylase</fullName>
    </submittedName>
</protein>
<dbReference type="InterPro" id="IPR002509">
    <property type="entry name" value="NODB_dom"/>
</dbReference>
<evidence type="ECO:0000313" key="3">
    <source>
        <dbReference type="EMBL" id="CUO20912.1"/>
    </source>
</evidence>
<proteinExistence type="predicted"/>
<dbReference type="Gene3D" id="3.20.20.370">
    <property type="entry name" value="Glycoside hydrolase/deacetylase"/>
    <property type="match status" value="1"/>
</dbReference>
<dbReference type="AlphaFoldDB" id="A0A174D5A8"/>
<reference evidence="3 4" key="1">
    <citation type="submission" date="2015-09" db="EMBL/GenBank/DDBJ databases">
        <authorList>
            <consortium name="Pathogen Informatics"/>
        </authorList>
    </citation>
    <scope>NUCLEOTIDE SEQUENCE [LARGE SCALE GENOMIC DNA]</scope>
    <source>
        <strain evidence="3 4">2789STDY5834856</strain>
    </source>
</reference>
<dbReference type="Pfam" id="PF01522">
    <property type="entry name" value="Polysacc_deac_1"/>
    <property type="match status" value="1"/>
</dbReference>
<dbReference type="InterPro" id="IPR050248">
    <property type="entry name" value="Polysacc_deacetylase_ArnD"/>
</dbReference>
<dbReference type="PANTHER" id="PTHR10587:SF125">
    <property type="entry name" value="POLYSACCHARIDE DEACETYLASE YHEN-RELATED"/>
    <property type="match status" value="1"/>
</dbReference>
<dbReference type="GO" id="GO:0005975">
    <property type="term" value="P:carbohydrate metabolic process"/>
    <property type="evidence" value="ECO:0007669"/>
    <property type="project" value="InterPro"/>
</dbReference>
<dbReference type="GO" id="GO:0016810">
    <property type="term" value="F:hydrolase activity, acting on carbon-nitrogen (but not peptide) bonds"/>
    <property type="evidence" value="ECO:0007669"/>
    <property type="project" value="InterPro"/>
</dbReference>
<dbReference type="OrthoDB" id="258610at2"/>
<feature type="chain" id="PRO_5008019723" evidence="1">
    <location>
        <begin position="30"/>
        <end position="247"/>
    </location>
</feature>
<evidence type="ECO:0000313" key="4">
    <source>
        <dbReference type="Proteomes" id="UP000095594"/>
    </source>
</evidence>
<keyword evidence="1" id="KW-0732">Signal</keyword>
<sequence length="247" mass="28074">MNNLTRKYILKITLLAISLFFTASIFASASMDNPPDITEDSTKKIVYLTFDDGPSENTTKILDILKENDVKATFFIISPYIPSHNEIVKRIYDEGHSLGNHTADHEFNKIYTSEEAFMKSFNKQQEFIKSLTGSECRIFRFPGGSKNILVRNAHGKDFTKNIIIKLEQEGFHCYDWNVDSGDSHASSVPVGTICNNILKEMKDKEGNFKNPAIVLMHDCLTKKTTVQALPEIIKIFKDNGYEFDTLK</sequence>
<dbReference type="RefSeq" id="WP_084758969.1">
    <property type="nucleotide sequence ID" value="NZ_CABIXQ010000006.1"/>
</dbReference>
<feature type="signal peptide" evidence="1">
    <location>
        <begin position="1"/>
        <end position="29"/>
    </location>
</feature>
<name>A0A174D5A8_9CLOT</name>
<dbReference type="Proteomes" id="UP000095594">
    <property type="component" value="Unassembled WGS sequence"/>
</dbReference>
<dbReference type="EMBL" id="CYZX01000006">
    <property type="protein sequence ID" value="CUO20912.1"/>
    <property type="molecule type" value="Genomic_DNA"/>
</dbReference>
<dbReference type="CDD" id="cd10944">
    <property type="entry name" value="CE4_SmPgdA_like"/>
    <property type="match status" value="1"/>
</dbReference>
<organism evidence="3 4">
    <name type="scientific">Clostridium disporicum</name>
    <dbReference type="NCBI Taxonomy" id="84024"/>
    <lineage>
        <taxon>Bacteria</taxon>
        <taxon>Bacillati</taxon>
        <taxon>Bacillota</taxon>
        <taxon>Clostridia</taxon>
        <taxon>Eubacteriales</taxon>
        <taxon>Clostridiaceae</taxon>
        <taxon>Clostridium</taxon>
    </lineage>
</organism>
<accession>A0A174D5A8</accession>
<evidence type="ECO:0000256" key="1">
    <source>
        <dbReference type="SAM" id="SignalP"/>
    </source>
</evidence>
<dbReference type="PROSITE" id="PS51677">
    <property type="entry name" value="NODB"/>
    <property type="match status" value="1"/>
</dbReference>
<evidence type="ECO:0000259" key="2">
    <source>
        <dbReference type="PROSITE" id="PS51677"/>
    </source>
</evidence>
<dbReference type="SUPFAM" id="SSF88713">
    <property type="entry name" value="Glycoside hydrolase/deacetylase"/>
    <property type="match status" value="1"/>
</dbReference>